<evidence type="ECO:0000313" key="2">
    <source>
        <dbReference type="EMBL" id="GID55680.1"/>
    </source>
</evidence>
<evidence type="ECO:0000256" key="1">
    <source>
        <dbReference type="SAM" id="Phobius"/>
    </source>
</evidence>
<comment type="caution">
    <text evidence="2">The sequence shown here is derived from an EMBL/GenBank/DDBJ whole genome shotgun (WGS) entry which is preliminary data.</text>
</comment>
<gene>
    <name evidence="2" type="ORF">Aco03nite_040840</name>
</gene>
<keyword evidence="1" id="KW-0472">Membrane</keyword>
<protein>
    <recommendedName>
        <fullName evidence="4">DNA-binding transcriptional regulator of glucitol operon</fullName>
    </recommendedName>
</protein>
<accession>A0ABQ3XB92</accession>
<name>A0ABQ3XB92_9ACTN</name>
<keyword evidence="1" id="KW-0812">Transmembrane</keyword>
<keyword evidence="3" id="KW-1185">Reference proteome</keyword>
<evidence type="ECO:0008006" key="4">
    <source>
        <dbReference type="Google" id="ProtNLM"/>
    </source>
</evidence>
<reference evidence="2 3" key="1">
    <citation type="submission" date="2021-01" db="EMBL/GenBank/DDBJ databases">
        <title>Whole genome shotgun sequence of Actinoplanes couchii NBRC 106145.</title>
        <authorList>
            <person name="Komaki H."/>
            <person name="Tamura T."/>
        </authorList>
    </citation>
    <scope>NUCLEOTIDE SEQUENCE [LARGE SCALE GENOMIC DNA]</scope>
    <source>
        <strain evidence="2 3">NBRC 106145</strain>
    </source>
</reference>
<proteinExistence type="predicted"/>
<dbReference type="Proteomes" id="UP000612282">
    <property type="component" value="Unassembled WGS sequence"/>
</dbReference>
<dbReference type="EMBL" id="BOMG01000052">
    <property type="protein sequence ID" value="GID55680.1"/>
    <property type="molecule type" value="Genomic_DNA"/>
</dbReference>
<keyword evidence="1" id="KW-1133">Transmembrane helix</keyword>
<organism evidence="2 3">
    <name type="scientific">Actinoplanes couchii</name>
    <dbReference type="NCBI Taxonomy" id="403638"/>
    <lineage>
        <taxon>Bacteria</taxon>
        <taxon>Bacillati</taxon>
        <taxon>Actinomycetota</taxon>
        <taxon>Actinomycetes</taxon>
        <taxon>Micromonosporales</taxon>
        <taxon>Micromonosporaceae</taxon>
        <taxon>Actinoplanes</taxon>
    </lineage>
</organism>
<evidence type="ECO:0000313" key="3">
    <source>
        <dbReference type="Proteomes" id="UP000612282"/>
    </source>
</evidence>
<feature type="transmembrane region" description="Helical" evidence="1">
    <location>
        <begin position="65"/>
        <end position="81"/>
    </location>
</feature>
<sequence length="163" mass="18146">MSYTMRDALIRTDRTRRYAQGMKGLWTPAWMARHLLALAMTATCLALGWWQFSRAADGNSISYGYMFQWPVFGGFVVFIWVREMQLARRKAAGQPVTEPEPALRAGAVEPGAPVTLGRPVRVAVARPEETPDPELDAYNDYLAWLAAHPGAGPSDYPGRVPHK</sequence>